<feature type="transmembrane region" description="Helical" evidence="5">
    <location>
        <begin position="110"/>
        <end position="132"/>
    </location>
</feature>
<feature type="transmembrane region" description="Helical" evidence="5">
    <location>
        <begin position="228"/>
        <end position="245"/>
    </location>
</feature>
<gene>
    <name evidence="6" type="ORF">HELGO_WM44992</name>
</gene>
<feature type="transmembrane region" description="Helical" evidence="5">
    <location>
        <begin position="168"/>
        <end position="189"/>
    </location>
</feature>
<dbReference type="InterPro" id="IPR004695">
    <property type="entry name" value="SLAC1/Mae1/Ssu1/TehA"/>
</dbReference>
<evidence type="ECO:0000256" key="3">
    <source>
        <dbReference type="ARBA" id="ARBA00022989"/>
    </source>
</evidence>
<comment type="subcellular location">
    <subcellularLocation>
        <location evidence="1">Membrane</location>
        <topology evidence="1">Multi-pass membrane protein</topology>
    </subcellularLocation>
</comment>
<feature type="transmembrane region" description="Helical" evidence="5">
    <location>
        <begin position="144"/>
        <end position="162"/>
    </location>
</feature>
<feature type="transmembrane region" description="Helical" evidence="5">
    <location>
        <begin position="84"/>
        <end position="104"/>
    </location>
</feature>
<evidence type="ECO:0000256" key="5">
    <source>
        <dbReference type="SAM" id="Phobius"/>
    </source>
</evidence>
<proteinExistence type="predicted"/>
<dbReference type="InterPro" id="IPR038665">
    <property type="entry name" value="Voltage-dep_anion_channel_sf"/>
</dbReference>
<dbReference type="Pfam" id="PF03595">
    <property type="entry name" value="SLAC1"/>
    <property type="match status" value="1"/>
</dbReference>
<feature type="transmembrane region" description="Helical" evidence="5">
    <location>
        <begin position="201"/>
        <end position="222"/>
    </location>
</feature>
<evidence type="ECO:0000313" key="6">
    <source>
        <dbReference type="EMBL" id="CAA6818890.1"/>
    </source>
</evidence>
<dbReference type="Gene3D" id="1.50.10.150">
    <property type="entry name" value="Voltage-dependent anion channel"/>
    <property type="match status" value="1"/>
</dbReference>
<feature type="transmembrane region" description="Helical" evidence="5">
    <location>
        <begin position="12"/>
        <end position="31"/>
    </location>
</feature>
<dbReference type="InterPro" id="IPR052951">
    <property type="entry name" value="Tellurite_res_ion_channel"/>
</dbReference>
<dbReference type="PANTHER" id="PTHR37955">
    <property type="entry name" value="TELLURITE RESISTANCE PROTEIN TEHA"/>
    <property type="match status" value="1"/>
</dbReference>
<protein>
    <submittedName>
        <fullName evidence="6">C4-dicarboxylate transporter/malic acid transport protein</fullName>
    </submittedName>
</protein>
<sequence length="322" mass="36342">MDKQQSSGRLQYFPISFFATVMGLSGLTIAWEKAQSVYGLDLGIDYFLAGFTSLVFMILLGMYASKLIRHTPSVIGELKHPVKLSFFPAISISFLLLSIVFLSISEAVSFPLWVIGSSLHLIFTLYVINVWMHHEHFQVNHINPAWFIPAVGNVLVPVAGVAHGFIDVSWFFFSIGLLFWIILMSIFFNRILFHNPLDKHLLPTLFILIAPPAVGFIAYMRLNGELDSFARILYFAGLFLTLLLLSQAGRFVKLPFFLSWWAYSFPLAAITIASFVFFEQTSRPFYLYIASGLLALLTFVLAVLIVKTTIAIRKKGICQPEH</sequence>
<dbReference type="AlphaFoldDB" id="A0A6S6TQH7"/>
<feature type="transmembrane region" description="Helical" evidence="5">
    <location>
        <begin position="284"/>
        <end position="306"/>
    </location>
</feature>
<dbReference type="GO" id="GO:0005886">
    <property type="term" value="C:plasma membrane"/>
    <property type="evidence" value="ECO:0007669"/>
    <property type="project" value="TreeGrafter"/>
</dbReference>
<keyword evidence="2 5" id="KW-0812">Transmembrane</keyword>
<evidence type="ECO:0000256" key="4">
    <source>
        <dbReference type="ARBA" id="ARBA00023136"/>
    </source>
</evidence>
<name>A0A6S6TQH7_9GAMM</name>
<feature type="transmembrane region" description="Helical" evidence="5">
    <location>
        <begin position="257"/>
        <end position="278"/>
    </location>
</feature>
<reference evidence="6" key="1">
    <citation type="submission" date="2020-01" db="EMBL/GenBank/DDBJ databases">
        <authorList>
            <person name="Meier V. D."/>
            <person name="Meier V D."/>
        </authorList>
    </citation>
    <scope>NUCLEOTIDE SEQUENCE</scope>
    <source>
        <strain evidence="6">HLG_WM_MAG_07</strain>
    </source>
</reference>
<dbReference type="EMBL" id="CACVAY010000088">
    <property type="protein sequence ID" value="CAA6818890.1"/>
    <property type="molecule type" value="Genomic_DNA"/>
</dbReference>
<dbReference type="GO" id="GO:0046583">
    <property type="term" value="F:monoatomic cation efflux transmembrane transporter activity"/>
    <property type="evidence" value="ECO:0007669"/>
    <property type="project" value="TreeGrafter"/>
</dbReference>
<dbReference type="CDD" id="cd09323">
    <property type="entry name" value="TDT_SLAC1_like"/>
    <property type="match status" value="1"/>
</dbReference>
<keyword evidence="3 5" id="KW-1133">Transmembrane helix</keyword>
<evidence type="ECO:0000256" key="2">
    <source>
        <dbReference type="ARBA" id="ARBA00022692"/>
    </source>
</evidence>
<evidence type="ECO:0000256" key="1">
    <source>
        <dbReference type="ARBA" id="ARBA00004141"/>
    </source>
</evidence>
<accession>A0A6S6TQH7</accession>
<dbReference type="PANTHER" id="PTHR37955:SF1">
    <property type="entry name" value="DEP DOMAIN-CONTAINING PROTEIN"/>
    <property type="match status" value="1"/>
</dbReference>
<feature type="transmembrane region" description="Helical" evidence="5">
    <location>
        <begin position="43"/>
        <end position="63"/>
    </location>
</feature>
<organism evidence="6">
    <name type="scientific">uncultured Thiotrichaceae bacterium</name>
    <dbReference type="NCBI Taxonomy" id="298394"/>
    <lineage>
        <taxon>Bacteria</taxon>
        <taxon>Pseudomonadati</taxon>
        <taxon>Pseudomonadota</taxon>
        <taxon>Gammaproteobacteria</taxon>
        <taxon>Thiotrichales</taxon>
        <taxon>Thiotrichaceae</taxon>
        <taxon>environmental samples</taxon>
    </lineage>
</organism>
<keyword evidence="4 5" id="KW-0472">Membrane</keyword>